<keyword evidence="1" id="KW-0472">Membrane</keyword>
<dbReference type="EMBL" id="MRCA01000012">
    <property type="protein sequence ID" value="OKH12267.1"/>
    <property type="molecule type" value="Genomic_DNA"/>
</dbReference>
<organism evidence="2 3">
    <name type="scientific">Fischerella major NIES-592</name>
    <dbReference type="NCBI Taxonomy" id="210994"/>
    <lineage>
        <taxon>Bacteria</taxon>
        <taxon>Bacillati</taxon>
        <taxon>Cyanobacteriota</taxon>
        <taxon>Cyanophyceae</taxon>
        <taxon>Nostocales</taxon>
        <taxon>Hapalosiphonaceae</taxon>
        <taxon>Fischerella</taxon>
    </lineage>
</organism>
<proteinExistence type="predicted"/>
<keyword evidence="3" id="KW-1185">Reference proteome</keyword>
<dbReference type="OrthoDB" id="582270at2"/>
<keyword evidence="1" id="KW-0812">Transmembrane</keyword>
<sequence>MSSLGKKRLDVAIAIAACAIGGGGISAAPTPGVEVPKQVVLTTSDIAMYTSIWKIYFEEDLSSKQVIEMLVEIGLVTVAAVGTAYIVSKATTAILCEITDWFGPAGWGIAAAIAGSLTGLFGATWAVYCDYIYRQNSNLRNFHTK</sequence>
<gene>
    <name evidence="2" type="ORF">NIES592_18850</name>
</gene>
<feature type="transmembrane region" description="Helical" evidence="1">
    <location>
        <begin position="69"/>
        <end position="87"/>
    </location>
</feature>
<evidence type="ECO:0000313" key="3">
    <source>
        <dbReference type="Proteomes" id="UP000186391"/>
    </source>
</evidence>
<comment type="caution">
    <text evidence="2">The sequence shown here is derived from an EMBL/GenBank/DDBJ whole genome shotgun (WGS) entry which is preliminary data.</text>
</comment>
<keyword evidence="1" id="KW-1133">Transmembrane helix</keyword>
<accession>A0A1U7GVV5</accession>
<dbReference type="Proteomes" id="UP000186391">
    <property type="component" value="Unassembled WGS sequence"/>
</dbReference>
<reference evidence="2 3" key="1">
    <citation type="submission" date="2016-11" db="EMBL/GenBank/DDBJ databases">
        <title>Draft Genome Sequences of Nine Cyanobacterial Strains from Diverse Habitats.</title>
        <authorList>
            <person name="Zhu T."/>
            <person name="Hou S."/>
            <person name="Lu X."/>
            <person name="Hess W.R."/>
        </authorList>
    </citation>
    <scope>NUCLEOTIDE SEQUENCE [LARGE SCALE GENOMIC DNA]</scope>
    <source>
        <strain evidence="2 3">NIES-592</strain>
    </source>
</reference>
<protein>
    <submittedName>
        <fullName evidence="2">Uncharacterized protein</fullName>
    </submittedName>
</protein>
<feature type="transmembrane region" description="Helical" evidence="1">
    <location>
        <begin position="107"/>
        <end position="133"/>
    </location>
</feature>
<name>A0A1U7GVV5_9CYAN</name>
<evidence type="ECO:0000313" key="2">
    <source>
        <dbReference type="EMBL" id="OKH12267.1"/>
    </source>
</evidence>
<evidence type="ECO:0000256" key="1">
    <source>
        <dbReference type="SAM" id="Phobius"/>
    </source>
</evidence>
<dbReference type="RefSeq" id="WP_062244269.1">
    <property type="nucleotide sequence ID" value="NZ_MRCA01000012.1"/>
</dbReference>
<dbReference type="AlphaFoldDB" id="A0A1U7GVV5"/>